<proteinExistence type="predicted"/>
<evidence type="ECO:0000259" key="1">
    <source>
        <dbReference type="Pfam" id="PF00078"/>
    </source>
</evidence>
<dbReference type="AlphaFoldDB" id="A0AAV7T7Y4"/>
<sequence>MDQTLRALGLGDFFYDVVTAMYRDSSSTALVNGWKTDPFPILSGVRQGCPLSRLLFICVIELLAKRIRQNRDIRGVTVPGSKGKGEVKCSLYMDVVSVFCADRRSIKEHEKTCIEFGKVTGEKINSVKSETLLLGHWTPTKDPLPFPIKQDFLKTLGVWFGGKDAAEK</sequence>
<dbReference type="PANTHER" id="PTHR31635">
    <property type="entry name" value="REVERSE TRANSCRIPTASE DOMAIN-CONTAINING PROTEIN-RELATED"/>
    <property type="match status" value="1"/>
</dbReference>
<dbReference type="EMBL" id="JANPWB010000007">
    <property type="protein sequence ID" value="KAJ1172587.1"/>
    <property type="molecule type" value="Genomic_DNA"/>
</dbReference>
<keyword evidence="3" id="KW-1185">Reference proteome</keyword>
<comment type="caution">
    <text evidence="2">The sequence shown here is derived from an EMBL/GenBank/DDBJ whole genome shotgun (WGS) entry which is preliminary data.</text>
</comment>
<name>A0AAV7T7Y4_PLEWA</name>
<dbReference type="Proteomes" id="UP001066276">
    <property type="component" value="Chromosome 4_1"/>
</dbReference>
<dbReference type="Pfam" id="PF00078">
    <property type="entry name" value="RVT_1"/>
    <property type="match status" value="1"/>
</dbReference>
<evidence type="ECO:0000313" key="2">
    <source>
        <dbReference type="EMBL" id="KAJ1172587.1"/>
    </source>
</evidence>
<reference evidence="2" key="1">
    <citation type="journal article" date="2022" name="bioRxiv">
        <title>Sequencing and chromosome-scale assembly of the giantPleurodeles waltlgenome.</title>
        <authorList>
            <person name="Brown T."/>
            <person name="Elewa A."/>
            <person name="Iarovenko S."/>
            <person name="Subramanian E."/>
            <person name="Araus A.J."/>
            <person name="Petzold A."/>
            <person name="Susuki M."/>
            <person name="Suzuki K.-i.T."/>
            <person name="Hayashi T."/>
            <person name="Toyoda A."/>
            <person name="Oliveira C."/>
            <person name="Osipova E."/>
            <person name="Leigh N.D."/>
            <person name="Simon A."/>
            <person name="Yun M.H."/>
        </authorList>
    </citation>
    <scope>NUCLEOTIDE SEQUENCE</scope>
    <source>
        <strain evidence="2">20211129_DDA</strain>
        <tissue evidence="2">Liver</tissue>
    </source>
</reference>
<dbReference type="PANTHER" id="PTHR31635:SF196">
    <property type="entry name" value="REVERSE TRANSCRIPTASE DOMAIN-CONTAINING PROTEIN-RELATED"/>
    <property type="match status" value="1"/>
</dbReference>
<organism evidence="2 3">
    <name type="scientific">Pleurodeles waltl</name>
    <name type="common">Iberian ribbed newt</name>
    <dbReference type="NCBI Taxonomy" id="8319"/>
    <lineage>
        <taxon>Eukaryota</taxon>
        <taxon>Metazoa</taxon>
        <taxon>Chordata</taxon>
        <taxon>Craniata</taxon>
        <taxon>Vertebrata</taxon>
        <taxon>Euteleostomi</taxon>
        <taxon>Amphibia</taxon>
        <taxon>Batrachia</taxon>
        <taxon>Caudata</taxon>
        <taxon>Salamandroidea</taxon>
        <taxon>Salamandridae</taxon>
        <taxon>Pleurodelinae</taxon>
        <taxon>Pleurodeles</taxon>
    </lineage>
</organism>
<gene>
    <name evidence="2" type="ORF">NDU88_004432</name>
</gene>
<protein>
    <recommendedName>
        <fullName evidence="1">Reverse transcriptase domain-containing protein</fullName>
    </recommendedName>
</protein>
<dbReference type="InterPro" id="IPR000477">
    <property type="entry name" value="RT_dom"/>
</dbReference>
<feature type="domain" description="Reverse transcriptase" evidence="1">
    <location>
        <begin position="17"/>
        <end position="159"/>
    </location>
</feature>
<evidence type="ECO:0000313" key="3">
    <source>
        <dbReference type="Proteomes" id="UP001066276"/>
    </source>
</evidence>
<accession>A0AAV7T7Y4</accession>